<accession>A0ABY2S8I5</accession>
<comment type="caution">
    <text evidence="3">The sequence shown here is derived from an EMBL/GenBank/DDBJ whole genome shotgun (WGS) entry which is preliminary data.</text>
</comment>
<dbReference type="Pfam" id="PF20068">
    <property type="entry name" value="Amphi-Trp"/>
    <property type="match status" value="1"/>
</dbReference>
<feature type="compositionally biased region" description="Basic and acidic residues" evidence="1">
    <location>
        <begin position="25"/>
        <end position="34"/>
    </location>
</feature>
<feature type="region of interest" description="Disordered" evidence="1">
    <location>
        <begin position="93"/>
        <end position="117"/>
    </location>
</feature>
<protein>
    <submittedName>
        <fullName evidence="3">Amphi-Trp domain-containing protein</fullName>
    </submittedName>
</protein>
<dbReference type="NCBIfam" id="TIGR04354">
    <property type="entry name" value="amphi-Trp"/>
    <property type="match status" value="1"/>
</dbReference>
<dbReference type="Proteomes" id="UP000309992">
    <property type="component" value="Unassembled WGS sequence"/>
</dbReference>
<evidence type="ECO:0000313" key="4">
    <source>
        <dbReference type="Proteomes" id="UP000309992"/>
    </source>
</evidence>
<evidence type="ECO:0000259" key="2">
    <source>
        <dbReference type="Pfam" id="PF20068"/>
    </source>
</evidence>
<dbReference type="EMBL" id="SWMS01000004">
    <property type="protein sequence ID" value="TKG71776.1"/>
    <property type="molecule type" value="Genomic_DNA"/>
</dbReference>
<evidence type="ECO:0000313" key="3">
    <source>
        <dbReference type="EMBL" id="TKG71776.1"/>
    </source>
</evidence>
<reference evidence="3 4" key="1">
    <citation type="journal article" date="2015" name="Antonie Van Leeuwenhoek">
        <title>Prauserella endophytica sp. nov., an endophytic actinobacterium isolated from Tamarix taklamakanensis.</title>
        <authorList>
            <person name="Liu J.M."/>
            <person name="Habden X."/>
            <person name="Guo L."/>
            <person name="Tuo L."/>
            <person name="Jiang Z.K."/>
            <person name="Liu S.W."/>
            <person name="Liu X.F."/>
            <person name="Chen L."/>
            <person name="Li R.F."/>
            <person name="Zhang Y.Q."/>
            <person name="Sun C.H."/>
        </authorList>
    </citation>
    <scope>NUCLEOTIDE SEQUENCE [LARGE SCALE GENOMIC DNA]</scope>
    <source>
        <strain evidence="3 4">CGMCC 4.7182</strain>
    </source>
</reference>
<feature type="domain" description="Amphi-Trp" evidence="2">
    <location>
        <begin position="24"/>
        <end position="101"/>
    </location>
</feature>
<gene>
    <name evidence="3" type="ORF">FCN18_09765</name>
</gene>
<sequence>MRRGAGTARLGGSSHRRTEPPVSDVKVKRTESLTRQEAARRLAALAEAMENGGGHVELALGVSKLKIHVPDEIRCEMEVEVDGDEVELEVELKWSTSPEPEHKPARGRAKRAALAST</sequence>
<dbReference type="InterPro" id="IPR027598">
    <property type="entry name" value="Amphi-Trp_dom"/>
</dbReference>
<feature type="region of interest" description="Disordered" evidence="1">
    <location>
        <begin position="1"/>
        <end position="34"/>
    </location>
</feature>
<proteinExistence type="predicted"/>
<organism evidence="3 4">
    <name type="scientific">Prauserella endophytica</name>
    <dbReference type="NCBI Taxonomy" id="1592324"/>
    <lineage>
        <taxon>Bacteria</taxon>
        <taxon>Bacillati</taxon>
        <taxon>Actinomycetota</taxon>
        <taxon>Actinomycetes</taxon>
        <taxon>Pseudonocardiales</taxon>
        <taxon>Pseudonocardiaceae</taxon>
        <taxon>Prauserella</taxon>
        <taxon>Prauserella coralliicola group</taxon>
    </lineage>
</organism>
<evidence type="ECO:0000256" key="1">
    <source>
        <dbReference type="SAM" id="MobiDB-lite"/>
    </source>
</evidence>
<keyword evidence="4" id="KW-1185">Reference proteome</keyword>
<name>A0ABY2S8I5_9PSEU</name>